<dbReference type="Proteomes" id="UP000537188">
    <property type="component" value="Unassembled WGS sequence"/>
</dbReference>
<name>A0A7Y8K8X3_9PSED</name>
<dbReference type="EMBL" id="JACARF010000151">
    <property type="protein sequence ID" value="NWE80426.1"/>
    <property type="molecule type" value="Genomic_DNA"/>
</dbReference>
<feature type="region of interest" description="Disordered" evidence="1">
    <location>
        <begin position="85"/>
        <end position="108"/>
    </location>
</feature>
<keyword evidence="2" id="KW-0378">Hydrolase</keyword>
<proteinExistence type="predicted"/>
<organism evidence="2 3">
    <name type="scientific">Pseudomonas yamanorum</name>
    <dbReference type="NCBI Taxonomy" id="515393"/>
    <lineage>
        <taxon>Bacteria</taxon>
        <taxon>Pseudomonadati</taxon>
        <taxon>Pseudomonadota</taxon>
        <taxon>Gammaproteobacteria</taxon>
        <taxon>Pseudomonadales</taxon>
        <taxon>Pseudomonadaceae</taxon>
        <taxon>Pseudomonas</taxon>
    </lineage>
</organism>
<dbReference type="GO" id="GO:0004519">
    <property type="term" value="F:endonuclease activity"/>
    <property type="evidence" value="ECO:0007669"/>
    <property type="project" value="UniProtKB-KW"/>
</dbReference>
<evidence type="ECO:0000256" key="1">
    <source>
        <dbReference type="SAM" id="MobiDB-lite"/>
    </source>
</evidence>
<protein>
    <submittedName>
        <fullName evidence="2">Endonuclease</fullName>
    </submittedName>
</protein>
<feature type="non-terminal residue" evidence="2">
    <location>
        <position position="1"/>
    </location>
</feature>
<evidence type="ECO:0000313" key="2">
    <source>
        <dbReference type="EMBL" id="NWE80426.1"/>
    </source>
</evidence>
<sequence>GEDLKTNSATTRAENGDFSNAIARHFHGISPEERPWLFVVKKQKTVLTALLAWIQKRVADSTDASTGRKLVTKLPLLMIDDEADNASVDTGEQVFNDDGTPDEEHQPK</sequence>
<evidence type="ECO:0000313" key="3">
    <source>
        <dbReference type="Proteomes" id="UP000537188"/>
    </source>
</evidence>
<keyword evidence="2" id="KW-0255">Endonuclease</keyword>
<accession>A0A7Y8K8X3</accession>
<comment type="caution">
    <text evidence="2">The sequence shown here is derived from an EMBL/GenBank/DDBJ whole genome shotgun (WGS) entry which is preliminary data.</text>
</comment>
<feature type="non-terminal residue" evidence="2">
    <location>
        <position position="108"/>
    </location>
</feature>
<dbReference type="AlphaFoldDB" id="A0A7Y8K8X3"/>
<keyword evidence="2" id="KW-0540">Nuclease</keyword>
<reference evidence="2 3" key="1">
    <citation type="submission" date="2020-04" db="EMBL/GenBank/DDBJ databases">
        <title>Molecular characterization of pseudomonads from Agaricus bisporus reveal novel blotch 2 pathogens in Western Europe.</title>
        <authorList>
            <person name="Taparia T."/>
            <person name="Krijger M."/>
            <person name="Haynes E."/>
            <person name="Elpinstone J.G."/>
            <person name="Noble R."/>
            <person name="Van Der Wolf J."/>
        </authorList>
    </citation>
    <scope>NUCLEOTIDE SEQUENCE [LARGE SCALE GENOMIC DNA]</scope>
    <source>
        <strain evidence="2 3">IPO3781</strain>
    </source>
</reference>
<gene>
    <name evidence="2" type="ORF">HX828_33180</name>
</gene>